<evidence type="ECO:0000256" key="12">
    <source>
        <dbReference type="RuleBase" id="RU003719"/>
    </source>
</evidence>
<dbReference type="SUPFAM" id="SSF51735">
    <property type="entry name" value="NAD(P)-binding Rossmann-fold domains"/>
    <property type="match status" value="1"/>
</dbReference>
<evidence type="ECO:0000256" key="8">
    <source>
        <dbReference type="ARBA" id="ARBA00023027"/>
    </source>
</evidence>
<comment type="function">
    <text evidence="1">Catalyzes the reversible oxidation of 3-phospho-D-glycerate to 3-phosphonooxypyruvate, the first step of the phosphorylated L-serine biosynthesis pathway. Also catalyzes the reversible oxidation of 2-hydroxyglutarate to 2-oxoglutarate.</text>
</comment>
<dbReference type="AlphaFoldDB" id="A0A520MV09"/>
<evidence type="ECO:0000256" key="7">
    <source>
        <dbReference type="ARBA" id="ARBA00023002"/>
    </source>
</evidence>
<evidence type="ECO:0000256" key="1">
    <source>
        <dbReference type="ARBA" id="ARBA00003800"/>
    </source>
</evidence>
<dbReference type="EC" id="1.1.1.399" evidence="4"/>
<keyword evidence="7 12" id="KW-0560">Oxidoreductase</keyword>
<dbReference type="InterPro" id="IPR029752">
    <property type="entry name" value="D-isomer_DH_CS1"/>
</dbReference>
<feature type="domain" description="ACT" evidence="13">
    <location>
        <begin position="325"/>
        <end position="394"/>
    </location>
</feature>
<dbReference type="PANTHER" id="PTHR42938">
    <property type="entry name" value="FORMATE DEHYDROGENASE 1"/>
    <property type="match status" value="1"/>
</dbReference>
<evidence type="ECO:0000259" key="13">
    <source>
        <dbReference type="PROSITE" id="PS51671"/>
    </source>
</evidence>
<organism evidence="14 15">
    <name type="scientific">SAR86 cluster bacterium</name>
    <dbReference type="NCBI Taxonomy" id="2030880"/>
    <lineage>
        <taxon>Bacteria</taxon>
        <taxon>Pseudomonadati</taxon>
        <taxon>Pseudomonadota</taxon>
        <taxon>Gammaproteobacteria</taxon>
        <taxon>SAR86 cluster</taxon>
    </lineage>
</organism>
<reference evidence="14 15" key="1">
    <citation type="submission" date="2019-02" db="EMBL/GenBank/DDBJ databases">
        <title>Prokaryotic population dynamics and viral predation in marine succession experiment using metagenomics: the confinement effect.</title>
        <authorList>
            <person name="Haro-Moreno J.M."/>
            <person name="Rodriguez-Valera F."/>
            <person name="Lopez-Perez M."/>
        </authorList>
    </citation>
    <scope>NUCLEOTIDE SEQUENCE [LARGE SCALE GENOMIC DNA]</scope>
    <source>
        <strain evidence="14">MED-G166</strain>
    </source>
</reference>
<evidence type="ECO:0000256" key="11">
    <source>
        <dbReference type="ARBA" id="ARBA00048731"/>
    </source>
</evidence>
<dbReference type="Pfam" id="PF00389">
    <property type="entry name" value="2-Hacid_dh"/>
    <property type="match status" value="1"/>
</dbReference>
<dbReference type="PROSITE" id="PS00670">
    <property type="entry name" value="D_2_HYDROXYACID_DH_2"/>
    <property type="match status" value="1"/>
</dbReference>
<dbReference type="EC" id="1.1.1.95" evidence="5"/>
<comment type="caution">
    <text evidence="14">The sequence shown here is derived from an EMBL/GenBank/DDBJ whole genome shotgun (WGS) entry which is preliminary data.</text>
</comment>
<dbReference type="InterPro" id="IPR006139">
    <property type="entry name" value="D-isomer_2_OHA_DH_cat_dom"/>
</dbReference>
<dbReference type="GO" id="GO:0051287">
    <property type="term" value="F:NAD binding"/>
    <property type="evidence" value="ECO:0007669"/>
    <property type="project" value="InterPro"/>
</dbReference>
<dbReference type="PROSITE" id="PS00065">
    <property type="entry name" value="D_2_HYDROXYACID_DH_1"/>
    <property type="match status" value="1"/>
</dbReference>
<evidence type="ECO:0000313" key="15">
    <source>
        <dbReference type="Proteomes" id="UP000320146"/>
    </source>
</evidence>
<evidence type="ECO:0000256" key="9">
    <source>
        <dbReference type="ARBA" id="ARBA00030455"/>
    </source>
</evidence>
<evidence type="ECO:0000256" key="4">
    <source>
        <dbReference type="ARBA" id="ARBA00013001"/>
    </source>
</evidence>
<dbReference type="PANTHER" id="PTHR42938:SF47">
    <property type="entry name" value="HYDROXYPYRUVATE REDUCTASE"/>
    <property type="match status" value="1"/>
</dbReference>
<dbReference type="EMBL" id="SHBL01000001">
    <property type="protein sequence ID" value="RZO25014.1"/>
    <property type="molecule type" value="Genomic_DNA"/>
</dbReference>
<name>A0A520MV09_9GAMM</name>
<evidence type="ECO:0000256" key="2">
    <source>
        <dbReference type="ARBA" id="ARBA00005216"/>
    </source>
</evidence>
<dbReference type="SUPFAM" id="SSF52283">
    <property type="entry name" value="Formate/glycerate dehydrogenase catalytic domain-like"/>
    <property type="match status" value="1"/>
</dbReference>
<comment type="similarity">
    <text evidence="3 12">Belongs to the D-isomer specific 2-hydroxyacid dehydrogenase family.</text>
</comment>
<protein>
    <recommendedName>
        <fullName evidence="6">D-3-phosphoglycerate dehydrogenase</fullName>
        <ecNumber evidence="4">1.1.1.399</ecNumber>
        <ecNumber evidence="5">1.1.1.95</ecNumber>
    </recommendedName>
    <alternativeName>
        <fullName evidence="9">2-oxoglutarate reductase</fullName>
    </alternativeName>
</protein>
<dbReference type="InterPro" id="IPR006140">
    <property type="entry name" value="D-isomer_DH_NAD-bd"/>
</dbReference>
<comment type="catalytic activity">
    <reaction evidence="10">
        <text>(R)-2-hydroxyglutarate + NAD(+) = 2-oxoglutarate + NADH + H(+)</text>
        <dbReference type="Rhea" id="RHEA:49612"/>
        <dbReference type="ChEBI" id="CHEBI:15378"/>
        <dbReference type="ChEBI" id="CHEBI:15801"/>
        <dbReference type="ChEBI" id="CHEBI:16810"/>
        <dbReference type="ChEBI" id="CHEBI:57540"/>
        <dbReference type="ChEBI" id="CHEBI:57945"/>
        <dbReference type="EC" id="1.1.1.399"/>
    </reaction>
</comment>
<dbReference type="Gene3D" id="3.40.50.720">
    <property type="entry name" value="NAD(P)-binding Rossmann-like Domain"/>
    <property type="match status" value="2"/>
</dbReference>
<evidence type="ECO:0000256" key="6">
    <source>
        <dbReference type="ARBA" id="ARBA00021582"/>
    </source>
</evidence>
<dbReference type="SUPFAM" id="SSF55021">
    <property type="entry name" value="ACT-like"/>
    <property type="match status" value="1"/>
</dbReference>
<evidence type="ECO:0000313" key="14">
    <source>
        <dbReference type="EMBL" id="RZO25014.1"/>
    </source>
</evidence>
<dbReference type="Pfam" id="PF02826">
    <property type="entry name" value="2-Hacid_dh_C"/>
    <property type="match status" value="1"/>
</dbReference>
<dbReference type="Proteomes" id="UP000320146">
    <property type="component" value="Unassembled WGS sequence"/>
</dbReference>
<evidence type="ECO:0000256" key="3">
    <source>
        <dbReference type="ARBA" id="ARBA00005854"/>
    </source>
</evidence>
<dbReference type="Gene3D" id="3.30.70.260">
    <property type="match status" value="1"/>
</dbReference>
<dbReference type="InterPro" id="IPR029753">
    <property type="entry name" value="D-isomer_DH_CS"/>
</dbReference>
<gene>
    <name evidence="14" type="ORF">EVA99_00215</name>
</gene>
<dbReference type="PROSITE" id="PS00671">
    <property type="entry name" value="D_2_HYDROXYACID_DH_3"/>
    <property type="match status" value="1"/>
</dbReference>
<dbReference type="InterPro" id="IPR002912">
    <property type="entry name" value="ACT_dom"/>
</dbReference>
<dbReference type="InterPro" id="IPR045865">
    <property type="entry name" value="ACT-like_dom_sf"/>
</dbReference>
<dbReference type="UniPathway" id="UPA00135">
    <property type="reaction ID" value="UER00196"/>
</dbReference>
<proteinExistence type="inferred from homology"/>
<dbReference type="GO" id="GO:0004617">
    <property type="term" value="F:phosphoglycerate dehydrogenase activity"/>
    <property type="evidence" value="ECO:0007669"/>
    <property type="project" value="UniProtKB-EC"/>
</dbReference>
<dbReference type="CDD" id="cd12174">
    <property type="entry name" value="PGDH_like_3"/>
    <property type="match status" value="1"/>
</dbReference>
<evidence type="ECO:0000256" key="10">
    <source>
        <dbReference type="ARBA" id="ARBA00048126"/>
    </source>
</evidence>
<evidence type="ECO:0000256" key="5">
    <source>
        <dbReference type="ARBA" id="ARBA00013143"/>
    </source>
</evidence>
<comment type="catalytic activity">
    <reaction evidence="11">
        <text>(2R)-3-phosphoglycerate + NAD(+) = 3-phosphooxypyruvate + NADH + H(+)</text>
        <dbReference type="Rhea" id="RHEA:12641"/>
        <dbReference type="ChEBI" id="CHEBI:15378"/>
        <dbReference type="ChEBI" id="CHEBI:18110"/>
        <dbReference type="ChEBI" id="CHEBI:57540"/>
        <dbReference type="ChEBI" id="CHEBI:57945"/>
        <dbReference type="ChEBI" id="CHEBI:58272"/>
        <dbReference type="EC" id="1.1.1.95"/>
    </reaction>
</comment>
<keyword evidence="8" id="KW-0520">NAD</keyword>
<dbReference type="PROSITE" id="PS51671">
    <property type="entry name" value="ACT"/>
    <property type="match status" value="1"/>
</dbReference>
<comment type="pathway">
    <text evidence="2">Amino-acid biosynthesis; L-serine biosynthesis; L-serine from 3-phospho-D-glycerate: step 1/3.</text>
</comment>
<accession>A0A520MV09</accession>
<sequence>MKIKILNNIAKEGLDIFDLNNFQIANEDPNPSGIVLRSHDLTELQIPKKLLGIARAGAGTNNINIDECSSHGVVVFNTPGANANAVKEMVICSLILSRRDLVSGNRNLDSLITEGKSDQEISSEIEGMKKKYQGEEVKGKTLGVIGLGAIGSMVAEQSMSLGMKVNAYDPGLTVDTALRLPSSLQRFESMEEVLQNSDFISLHLPLTKNTKGIINEAKLKLFKKNSVLINFSRGGVVDENSLIKFLDNQHLHKYVTDFPTKQLLQRLNTKKDVVIFPHLGASTKESEVNCAVMACSQLCDFIKEGRIINSVNFPNIESEKIGKHRLFITNKNEPGIISNIAECLASNKINILEFVNKSRGTLACNIIDTDDNINHTIVSELERISGVTIARLCY</sequence>
<dbReference type="InterPro" id="IPR036291">
    <property type="entry name" value="NAD(P)-bd_dom_sf"/>
</dbReference>